<feature type="compositionally biased region" description="Low complexity" evidence="7">
    <location>
        <begin position="133"/>
        <end position="145"/>
    </location>
</feature>
<proteinExistence type="inferred from homology"/>
<dbReference type="PANTHER" id="PTHR15217">
    <property type="entry name" value="WILMS' TUMOR 1-ASSOCIATING PROTEIN"/>
    <property type="match status" value="1"/>
</dbReference>
<comment type="subcellular location">
    <subcellularLocation>
        <location evidence="1">Nucleus</location>
    </subcellularLocation>
</comment>
<evidence type="ECO:0000256" key="2">
    <source>
        <dbReference type="ARBA" id="ARBA00010313"/>
    </source>
</evidence>
<evidence type="ECO:0000256" key="7">
    <source>
        <dbReference type="SAM" id="MobiDB-lite"/>
    </source>
</evidence>
<protein>
    <submittedName>
        <fullName evidence="9">Uncharacterized protein</fullName>
    </submittedName>
</protein>
<evidence type="ECO:0000256" key="3">
    <source>
        <dbReference type="ARBA" id="ARBA00022664"/>
    </source>
</evidence>
<accession>A0A915I6H0</accession>
<dbReference type="GO" id="GO:0005634">
    <property type="term" value="C:nucleus"/>
    <property type="evidence" value="ECO:0007669"/>
    <property type="project" value="UniProtKB-SubCell"/>
</dbReference>
<evidence type="ECO:0000313" key="8">
    <source>
        <dbReference type="Proteomes" id="UP000887565"/>
    </source>
</evidence>
<name>A0A915I6H0_ROMCU</name>
<dbReference type="GO" id="GO:0000381">
    <property type="term" value="P:regulation of alternative mRNA splicing, via spliceosome"/>
    <property type="evidence" value="ECO:0007669"/>
    <property type="project" value="InterPro"/>
</dbReference>
<keyword evidence="8" id="KW-1185">Reference proteome</keyword>
<organism evidence="8 9">
    <name type="scientific">Romanomermis culicivorax</name>
    <name type="common">Nematode worm</name>
    <dbReference type="NCBI Taxonomy" id="13658"/>
    <lineage>
        <taxon>Eukaryota</taxon>
        <taxon>Metazoa</taxon>
        <taxon>Ecdysozoa</taxon>
        <taxon>Nematoda</taxon>
        <taxon>Enoplea</taxon>
        <taxon>Dorylaimia</taxon>
        <taxon>Mermithida</taxon>
        <taxon>Mermithoidea</taxon>
        <taxon>Mermithidae</taxon>
        <taxon>Romanomermis</taxon>
    </lineage>
</organism>
<evidence type="ECO:0000256" key="4">
    <source>
        <dbReference type="ARBA" id="ARBA00023187"/>
    </source>
</evidence>
<dbReference type="InterPro" id="IPR033757">
    <property type="entry name" value="WTAP"/>
</dbReference>
<keyword evidence="5" id="KW-0539">Nucleus</keyword>
<feature type="region of interest" description="Disordered" evidence="7">
    <location>
        <begin position="95"/>
        <end position="145"/>
    </location>
</feature>
<evidence type="ECO:0000256" key="1">
    <source>
        <dbReference type="ARBA" id="ARBA00004123"/>
    </source>
</evidence>
<dbReference type="GO" id="GO:0006397">
    <property type="term" value="P:mRNA processing"/>
    <property type="evidence" value="ECO:0007669"/>
    <property type="project" value="UniProtKB-KW"/>
</dbReference>
<sequence>MAKCRMLIQENEDLGKMTNSGRIAKLEGDLAVSRKLCDELKNSQTDVDAFLLELDESMEAMQSTAMALQCRVDTLQEENQKLKKRLLDAGLSIEEDDHHHHKSENDDDWSSPPPDKKIRSAPAPAEEDDSRTTTKTTTTFATPPAKAVRVEVVLENQPIKIEADERTLAVEVAEREISSPLCYEINNCRDNDEPEF</sequence>
<evidence type="ECO:0000256" key="5">
    <source>
        <dbReference type="ARBA" id="ARBA00023242"/>
    </source>
</evidence>
<dbReference type="Pfam" id="PF17098">
    <property type="entry name" value="Wtap"/>
    <property type="match status" value="1"/>
</dbReference>
<dbReference type="Proteomes" id="UP000887565">
    <property type="component" value="Unplaced"/>
</dbReference>
<reference evidence="9" key="1">
    <citation type="submission" date="2022-11" db="UniProtKB">
        <authorList>
            <consortium name="WormBaseParasite"/>
        </authorList>
    </citation>
    <scope>IDENTIFICATION</scope>
</reference>
<dbReference type="PANTHER" id="PTHR15217:SF0">
    <property type="entry name" value="PRE-MRNA-SPLICING REGULATOR WTAP"/>
    <property type="match status" value="1"/>
</dbReference>
<evidence type="ECO:0000313" key="9">
    <source>
        <dbReference type="WBParaSite" id="nRc.2.0.1.t09361-RA"/>
    </source>
</evidence>
<keyword evidence="4" id="KW-0508">mRNA splicing</keyword>
<keyword evidence="3" id="KW-0507">mRNA processing</keyword>
<dbReference type="WBParaSite" id="nRc.2.0.1.t09361-RA">
    <property type="protein sequence ID" value="nRc.2.0.1.t09361-RA"/>
    <property type="gene ID" value="nRc.2.0.1.g09361"/>
</dbReference>
<dbReference type="GO" id="GO:0008380">
    <property type="term" value="P:RNA splicing"/>
    <property type="evidence" value="ECO:0007669"/>
    <property type="project" value="UniProtKB-KW"/>
</dbReference>
<keyword evidence="6" id="KW-0175">Coiled coil</keyword>
<evidence type="ECO:0000256" key="6">
    <source>
        <dbReference type="SAM" id="Coils"/>
    </source>
</evidence>
<feature type="coiled-coil region" evidence="6">
    <location>
        <begin position="23"/>
        <end position="92"/>
    </location>
</feature>
<dbReference type="AlphaFoldDB" id="A0A915I6H0"/>
<dbReference type="GO" id="GO:0016556">
    <property type="term" value="P:mRNA modification"/>
    <property type="evidence" value="ECO:0007669"/>
    <property type="project" value="InterPro"/>
</dbReference>
<comment type="similarity">
    <text evidence="2">Belongs to the fl(2)d family.</text>
</comment>